<keyword evidence="1" id="KW-1133">Transmembrane helix</keyword>
<evidence type="ECO:0000313" key="3">
    <source>
        <dbReference type="Proteomes" id="UP000198929"/>
    </source>
</evidence>
<feature type="transmembrane region" description="Helical" evidence="1">
    <location>
        <begin position="21"/>
        <end position="42"/>
    </location>
</feature>
<evidence type="ECO:0000313" key="2">
    <source>
        <dbReference type="EMBL" id="SER59486.1"/>
    </source>
</evidence>
<dbReference type="RefSeq" id="WP_092255811.1">
    <property type="nucleotide sequence ID" value="NZ_CP047199.1"/>
</dbReference>
<dbReference type="Proteomes" id="UP000198929">
    <property type="component" value="Unassembled WGS sequence"/>
</dbReference>
<reference evidence="3" key="1">
    <citation type="submission" date="2016-10" db="EMBL/GenBank/DDBJ databases">
        <authorList>
            <person name="Varghese N."/>
            <person name="Submissions S."/>
        </authorList>
    </citation>
    <scope>NUCLEOTIDE SEQUENCE [LARGE SCALE GENOMIC DNA]</scope>
    <source>
        <strain evidence="3">DSM 20524</strain>
    </source>
</reference>
<sequence>MTNIEEIHDPEDSRPPAPLRFSALVAIVQATVAIVFGAVLAVRDLVGKNDPSVVSDSVNAQYIGIGTAVFIWIVFGIVLAGAIALLRGATWGRGPMVYMQLLLIAIAFFMFQGGAIVLGIVTALSVVLILVGAFHPQATAWVATRYGR</sequence>
<protein>
    <submittedName>
        <fullName evidence="2">Uncharacterized protein</fullName>
    </submittedName>
</protein>
<feature type="transmembrane region" description="Helical" evidence="1">
    <location>
        <begin position="62"/>
        <end position="86"/>
    </location>
</feature>
<keyword evidence="1" id="KW-0812">Transmembrane</keyword>
<name>A0A1H9QG24_9CORY</name>
<dbReference type="EMBL" id="FOGQ01000002">
    <property type="protein sequence ID" value="SER59486.1"/>
    <property type="molecule type" value="Genomic_DNA"/>
</dbReference>
<gene>
    <name evidence="2" type="ORF">SAMN05661109_00523</name>
</gene>
<keyword evidence="3" id="KW-1185">Reference proteome</keyword>
<proteinExistence type="predicted"/>
<dbReference type="AlphaFoldDB" id="A0A1H9QG24"/>
<feature type="transmembrane region" description="Helical" evidence="1">
    <location>
        <begin position="98"/>
        <end position="131"/>
    </location>
</feature>
<accession>A0A1H9QG24</accession>
<keyword evidence="1" id="KW-0472">Membrane</keyword>
<organism evidence="2 3">
    <name type="scientific">Corynebacterium cystitidis DSM 20524</name>
    <dbReference type="NCBI Taxonomy" id="1121357"/>
    <lineage>
        <taxon>Bacteria</taxon>
        <taxon>Bacillati</taxon>
        <taxon>Actinomycetota</taxon>
        <taxon>Actinomycetes</taxon>
        <taxon>Mycobacteriales</taxon>
        <taxon>Corynebacteriaceae</taxon>
        <taxon>Corynebacterium</taxon>
    </lineage>
</organism>
<evidence type="ECO:0000256" key="1">
    <source>
        <dbReference type="SAM" id="Phobius"/>
    </source>
</evidence>